<name>A0ABZ1JVP2_9ACTN</name>
<evidence type="ECO:0000313" key="2">
    <source>
        <dbReference type="Proteomes" id="UP001432166"/>
    </source>
</evidence>
<sequence length="83" mass="8460">MSDAMHIVLDESAMAAAGQGDVLASCLLAVEPGGRLMTGRKREGRHDVGDVGGVGERFGGRLFSQPCEVAVSAVEYGPVEGAG</sequence>
<gene>
    <name evidence="1" type="ORF">OG288_42480</name>
</gene>
<evidence type="ECO:0000313" key="1">
    <source>
        <dbReference type="EMBL" id="WTP54413.1"/>
    </source>
</evidence>
<dbReference type="Proteomes" id="UP001432166">
    <property type="component" value="Chromosome"/>
</dbReference>
<dbReference type="RefSeq" id="WP_328940242.1">
    <property type="nucleotide sequence ID" value="NZ_CP108133.1"/>
</dbReference>
<keyword evidence="2" id="KW-1185">Reference proteome</keyword>
<dbReference type="EMBL" id="CP108133">
    <property type="protein sequence ID" value="WTP54413.1"/>
    <property type="molecule type" value="Genomic_DNA"/>
</dbReference>
<protein>
    <submittedName>
        <fullName evidence="1">Uncharacterized protein</fullName>
    </submittedName>
</protein>
<organism evidence="1 2">
    <name type="scientific">Streptomyces tauricus</name>
    <dbReference type="NCBI Taxonomy" id="68274"/>
    <lineage>
        <taxon>Bacteria</taxon>
        <taxon>Bacillati</taxon>
        <taxon>Actinomycetota</taxon>
        <taxon>Actinomycetes</taxon>
        <taxon>Kitasatosporales</taxon>
        <taxon>Streptomycetaceae</taxon>
        <taxon>Streptomyces</taxon>
        <taxon>Streptomyces aurantiacus group</taxon>
    </lineage>
</organism>
<accession>A0ABZ1JVP2</accession>
<reference evidence="1" key="1">
    <citation type="submission" date="2022-10" db="EMBL/GenBank/DDBJ databases">
        <title>The complete genomes of actinobacterial strains from the NBC collection.</title>
        <authorList>
            <person name="Joergensen T.S."/>
            <person name="Alvarez Arevalo M."/>
            <person name="Sterndorff E.B."/>
            <person name="Faurdal D."/>
            <person name="Vuksanovic O."/>
            <person name="Mourched A.-S."/>
            <person name="Charusanti P."/>
            <person name="Shaw S."/>
            <person name="Blin K."/>
            <person name="Weber T."/>
        </authorList>
    </citation>
    <scope>NUCLEOTIDE SEQUENCE</scope>
    <source>
        <strain evidence="1">NBC_00189</strain>
    </source>
</reference>
<proteinExistence type="predicted"/>